<name>A0ABM7GRX9_9GAMM</name>
<dbReference type="InterPro" id="IPR018389">
    <property type="entry name" value="DctP_fam"/>
</dbReference>
<dbReference type="EMBL" id="AP019416">
    <property type="protein sequence ID" value="BBI53564.1"/>
    <property type="molecule type" value="Genomic_DNA"/>
</dbReference>
<keyword evidence="1" id="KW-0732">Signal</keyword>
<keyword evidence="3" id="KW-1185">Reference proteome</keyword>
<organism evidence="2 3">
    <name type="scientific">Vreelandella olivaria</name>
    <dbReference type="NCBI Taxonomy" id="390919"/>
    <lineage>
        <taxon>Bacteria</taxon>
        <taxon>Pseudomonadati</taxon>
        <taxon>Pseudomonadota</taxon>
        <taxon>Gammaproteobacteria</taxon>
        <taxon>Oceanospirillales</taxon>
        <taxon>Halomonadaceae</taxon>
        <taxon>Vreelandella</taxon>
    </lineage>
</organism>
<sequence length="99" mass="11249">MTSHVQFPWSWVASSRWWDGLEADDQALIEEAIDVARQYGSEQERELDEFYLEALQDEGMTVIEPDVTPFREAALPAIDRVMADMADGVREDALGDQSE</sequence>
<dbReference type="Gene3D" id="3.40.190.170">
    <property type="entry name" value="Bacterial extracellular solute-binding protein, family 7"/>
    <property type="match status" value="1"/>
</dbReference>
<reference evidence="3" key="1">
    <citation type="journal article" date="2019" name="Microbiol. Resour. Announc.">
        <title>Complete Genome Sequence of Halomonas olivaria, a Moderately Halophilic Bacterium Isolated from Olive Processing Effluents, Obtained by Nanopore Sequencing.</title>
        <authorList>
            <person name="Nagata S."/>
            <person name="Ii K.M."/>
            <person name="Tsukimi T."/>
            <person name="Miura M.C."/>
            <person name="Galipon J."/>
            <person name="Arakawa K."/>
        </authorList>
    </citation>
    <scope>NUCLEOTIDE SEQUENCE [LARGE SCALE GENOMIC DNA]</scope>
    <source>
        <strain evidence="3">TYRC17</strain>
    </source>
</reference>
<evidence type="ECO:0000313" key="2">
    <source>
        <dbReference type="EMBL" id="BBI53564.1"/>
    </source>
</evidence>
<dbReference type="Proteomes" id="UP000289555">
    <property type="component" value="Chromosome"/>
</dbReference>
<accession>A0ABM7GRX9</accession>
<protein>
    <submittedName>
        <fullName evidence="2">Uncharacterized protein</fullName>
    </submittedName>
</protein>
<gene>
    <name evidence="2" type="ORF">HORIV_59850</name>
</gene>
<proteinExistence type="predicted"/>
<dbReference type="Pfam" id="PF03480">
    <property type="entry name" value="DctP"/>
    <property type="match status" value="1"/>
</dbReference>
<evidence type="ECO:0000313" key="3">
    <source>
        <dbReference type="Proteomes" id="UP000289555"/>
    </source>
</evidence>
<evidence type="ECO:0000256" key="1">
    <source>
        <dbReference type="ARBA" id="ARBA00022729"/>
    </source>
</evidence>
<dbReference type="InterPro" id="IPR038404">
    <property type="entry name" value="TRAP_DctP_sf"/>
</dbReference>